<sequence length="67" mass="7088">MHSSSLIYAFQTPIPGLGDPVQFSAAQRDLSDSFGGVWAAFVKTGNLNWSAFDASCANVQVFMSSGV</sequence>
<dbReference type="RefSeq" id="WP_260560433.1">
    <property type="nucleotide sequence ID" value="NZ_BAABEC010000020.1"/>
</dbReference>
<proteinExistence type="predicted"/>
<evidence type="ECO:0000313" key="1">
    <source>
        <dbReference type="EMBL" id="UWX64158.1"/>
    </source>
</evidence>
<name>A0ABY5YGH3_9DEIO</name>
<dbReference type="Proteomes" id="UP001060261">
    <property type="component" value="Chromosome"/>
</dbReference>
<gene>
    <name evidence="1" type="ORF">N0D28_00305</name>
</gene>
<accession>A0ABY5YGH3</accession>
<dbReference type="Gene3D" id="3.40.50.1820">
    <property type="entry name" value="alpha/beta hydrolase"/>
    <property type="match status" value="1"/>
</dbReference>
<dbReference type="EMBL" id="CP104213">
    <property type="protein sequence ID" value="UWX64158.1"/>
    <property type="molecule type" value="Genomic_DNA"/>
</dbReference>
<protein>
    <submittedName>
        <fullName evidence="1">Carboxylesterase family protein</fullName>
    </submittedName>
</protein>
<reference evidence="1" key="1">
    <citation type="submission" date="2022-09" db="EMBL/GenBank/DDBJ databases">
        <title>genome sequence of Deinococcus rubellus.</title>
        <authorList>
            <person name="Srinivasan S."/>
        </authorList>
    </citation>
    <scope>NUCLEOTIDE SEQUENCE</scope>
    <source>
        <strain evidence="1">Ant6</strain>
    </source>
</reference>
<evidence type="ECO:0000313" key="2">
    <source>
        <dbReference type="Proteomes" id="UP001060261"/>
    </source>
</evidence>
<keyword evidence="2" id="KW-1185">Reference proteome</keyword>
<organism evidence="1 2">
    <name type="scientific">Deinococcus rubellus</name>
    <dbReference type="NCBI Taxonomy" id="1889240"/>
    <lineage>
        <taxon>Bacteria</taxon>
        <taxon>Thermotogati</taxon>
        <taxon>Deinococcota</taxon>
        <taxon>Deinococci</taxon>
        <taxon>Deinococcales</taxon>
        <taxon>Deinococcaceae</taxon>
        <taxon>Deinococcus</taxon>
    </lineage>
</organism>
<dbReference type="InterPro" id="IPR029058">
    <property type="entry name" value="AB_hydrolase_fold"/>
</dbReference>